<proteinExistence type="predicted"/>
<evidence type="ECO:0000313" key="1">
    <source>
        <dbReference type="EMBL" id="KAH3831489.1"/>
    </source>
</evidence>
<comment type="caution">
    <text evidence="1">The sequence shown here is derived from an EMBL/GenBank/DDBJ whole genome shotgun (WGS) entry which is preliminary data.</text>
</comment>
<accession>A0A9D4H8C2</accession>
<keyword evidence="2" id="KW-1185">Reference proteome</keyword>
<sequence>MPIQEEDNLLPEEKKIMIKKLKEADDDAKKEAFTEMYGDQLLDLGIPNVFLMAQQNGHKLIELIVKHHIYYRISGEISQFCDGMNDVNGAWSMVTTHEDLFQRMFCYKPEMLCGDHVINLFQVNYGLQGSNDRSLEDTSIFGWELFLQAIEGNYFHKDVG</sequence>
<name>A0A9D4H8C2_DREPO</name>
<organism evidence="1 2">
    <name type="scientific">Dreissena polymorpha</name>
    <name type="common">Zebra mussel</name>
    <name type="synonym">Mytilus polymorpha</name>
    <dbReference type="NCBI Taxonomy" id="45954"/>
    <lineage>
        <taxon>Eukaryota</taxon>
        <taxon>Metazoa</taxon>
        <taxon>Spiralia</taxon>
        <taxon>Lophotrochozoa</taxon>
        <taxon>Mollusca</taxon>
        <taxon>Bivalvia</taxon>
        <taxon>Autobranchia</taxon>
        <taxon>Heteroconchia</taxon>
        <taxon>Euheterodonta</taxon>
        <taxon>Imparidentia</taxon>
        <taxon>Neoheterodontei</taxon>
        <taxon>Myida</taxon>
        <taxon>Dreissenoidea</taxon>
        <taxon>Dreissenidae</taxon>
        <taxon>Dreissena</taxon>
    </lineage>
</organism>
<dbReference type="Proteomes" id="UP000828390">
    <property type="component" value="Unassembled WGS sequence"/>
</dbReference>
<gene>
    <name evidence="1" type="ORF">DPMN_104757</name>
</gene>
<dbReference type="AlphaFoldDB" id="A0A9D4H8C2"/>
<reference evidence="1" key="1">
    <citation type="journal article" date="2019" name="bioRxiv">
        <title>The Genome of the Zebra Mussel, Dreissena polymorpha: A Resource for Invasive Species Research.</title>
        <authorList>
            <person name="McCartney M.A."/>
            <person name="Auch B."/>
            <person name="Kono T."/>
            <person name="Mallez S."/>
            <person name="Zhang Y."/>
            <person name="Obille A."/>
            <person name="Becker A."/>
            <person name="Abrahante J.E."/>
            <person name="Garbe J."/>
            <person name="Badalamenti J.P."/>
            <person name="Herman A."/>
            <person name="Mangelson H."/>
            <person name="Liachko I."/>
            <person name="Sullivan S."/>
            <person name="Sone E.D."/>
            <person name="Koren S."/>
            <person name="Silverstein K.A.T."/>
            <person name="Beckman K.B."/>
            <person name="Gohl D.M."/>
        </authorList>
    </citation>
    <scope>NUCLEOTIDE SEQUENCE</scope>
    <source>
        <strain evidence="1">Duluth1</strain>
        <tissue evidence="1">Whole animal</tissue>
    </source>
</reference>
<dbReference type="EMBL" id="JAIWYP010000004">
    <property type="protein sequence ID" value="KAH3831489.1"/>
    <property type="molecule type" value="Genomic_DNA"/>
</dbReference>
<evidence type="ECO:0000313" key="2">
    <source>
        <dbReference type="Proteomes" id="UP000828390"/>
    </source>
</evidence>
<reference evidence="1" key="2">
    <citation type="submission" date="2020-11" db="EMBL/GenBank/DDBJ databases">
        <authorList>
            <person name="McCartney M.A."/>
            <person name="Auch B."/>
            <person name="Kono T."/>
            <person name="Mallez S."/>
            <person name="Becker A."/>
            <person name="Gohl D.M."/>
            <person name="Silverstein K.A.T."/>
            <person name="Koren S."/>
            <person name="Bechman K.B."/>
            <person name="Herman A."/>
            <person name="Abrahante J.E."/>
            <person name="Garbe J."/>
        </authorList>
    </citation>
    <scope>NUCLEOTIDE SEQUENCE</scope>
    <source>
        <strain evidence="1">Duluth1</strain>
        <tissue evidence="1">Whole animal</tissue>
    </source>
</reference>
<protein>
    <submittedName>
        <fullName evidence="1">Uncharacterized protein</fullName>
    </submittedName>
</protein>